<dbReference type="EMBL" id="MU857841">
    <property type="protein sequence ID" value="KAK4243260.1"/>
    <property type="molecule type" value="Genomic_DNA"/>
</dbReference>
<evidence type="ECO:0000313" key="1">
    <source>
        <dbReference type="EMBL" id="KAK4243260.1"/>
    </source>
</evidence>
<organism evidence="1 2">
    <name type="scientific">Corynascus novoguineensis</name>
    <dbReference type="NCBI Taxonomy" id="1126955"/>
    <lineage>
        <taxon>Eukaryota</taxon>
        <taxon>Fungi</taxon>
        <taxon>Dikarya</taxon>
        <taxon>Ascomycota</taxon>
        <taxon>Pezizomycotina</taxon>
        <taxon>Sordariomycetes</taxon>
        <taxon>Sordariomycetidae</taxon>
        <taxon>Sordariales</taxon>
        <taxon>Chaetomiaceae</taxon>
        <taxon>Corynascus</taxon>
    </lineage>
</organism>
<name>A0AAN7HIC2_9PEZI</name>
<keyword evidence="2" id="KW-1185">Reference proteome</keyword>
<accession>A0AAN7HIC2</accession>
<reference evidence="1" key="1">
    <citation type="journal article" date="2023" name="Mol. Phylogenet. Evol.">
        <title>Genome-scale phylogeny and comparative genomics of the fungal order Sordariales.</title>
        <authorList>
            <person name="Hensen N."/>
            <person name="Bonometti L."/>
            <person name="Westerberg I."/>
            <person name="Brannstrom I.O."/>
            <person name="Guillou S."/>
            <person name="Cros-Aarteil S."/>
            <person name="Calhoun S."/>
            <person name="Haridas S."/>
            <person name="Kuo A."/>
            <person name="Mondo S."/>
            <person name="Pangilinan J."/>
            <person name="Riley R."/>
            <person name="LaButti K."/>
            <person name="Andreopoulos B."/>
            <person name="Lipzen A."/>
            <person name="Chen C."/>
            <person name="Yan M."/>
            <person name="Daum C."/>
            <person name="Ng V."/>
            <person name="Clum A."/>
            <person name="Steindorff A."/>
            <person name="Ohm R.A."/>
            <person name="Martin F."/>
            <person name="Silar P."/>
            <person name="Natvig D.O."/>
            <person name="Lalanne C."/>
            <person name="Gautier V."/>
            <person name="Ament-Velasquez S.L."/>
            <person name="Kruys A."/>
            <person name="Hutchinson M.I."/>
            <person name="Powell A.J."/>
            <person name="Barry K."/>
            <person name="Miller A.N."/>
            <person name="Grigoriev I.V."/>
            <person name="Debuchy R."/>
            <person name="Gladieux P."/>
            <person name="Hiltunen Thoren M."/>
            <person name="Johannesson H."/>
        </authorList>
    </citation>
    <scope>NUCLEOTIDE SEQUENCE</scope>
    <source>
        <strain evidence="1">CBS 359.72</strain>
    </source>
</reference>
<sequence length="64" mass="7566">MALASPAHCTHSFVMVKLDNTLIQWTCHICYCSTFWFTWECRYCLLHTCKNCMDKVQTGRCLRD</sequence>
<comment type="caution">
    <text evidence="1">The sequence shown here is derived from an EMBL/GenBank/DDBJ whole genome shotgun (WGS) entry which is preliminary data.</text>
</comment>
<protein>
    <submittedName>
        <fullName evidence="1">Uncharacterized protein</fullName>
    </submittedName>
</protein>
<reference evidence="1" key="2">
    <citation type="submission" date="2023-05" db="EMBL/GenBank/DDBJ databases">
        <authorList>
            <consortium name="Lawrence Berkeley National Laboratory"/>
            <person name="Steindorff A."/>
            <person name="Hensen N."/>
            <person name="Bonometti L."/>
            <person name="Westerberg I."/>
            <person name="Brannstrom I.O."/>
            <person name="Guillou S."/>
            <person name="Cros-Aarteil S."/>
            <person name="Calhoun S."/>
            <person name="Haridas S."/>
            <person name="Kuo A."/>
            <person name="Mondo S."/>
            <person name="Pangilinan J."/>
            <person name="Riley R."/>
            <person name="Labutti K."/>
            <person name="Andreopoulos B."/>
            <person name="Lipzen A."/>
            <person name="Chen C."/>
            <person name="Yanf M."/>
            <person name="Daum C."/>
            <person name="Ng V."/>
            <person name="Clum A."/>
            <person name="Ohm R."/>
            <person name="Martin F."/>
            <person name="Silar P."/>
            <person name="Natvig D."/>
            <person name="Lalanne C."/>
            <person name="Gautier V."/>
            <person name="Ament-Velasquez S.L."/>
            <person name="Kruys A."/>
            <person name="Hutchinson M.I."/>
            <person name="Powell A.J."/>
            <person name="Barry K."/>
            <person name="Miller A.N."/>
            <person name="Grigoriev I.V."/>
            <person name="Debuchy R."/>
            <person name="Gladieux P."/>
            <person name="Thoren M.H."/>
            <person name="Johannesson H."/>
        </authorList>
    </citation>
    <scope>NUCLEOTIDE SEQUENCE</scope>
    <source>
        <strain evidence="1">CBS 359.72</strain>
    </source>
</reference>
<dbReference type="Proteomes" id="UP001303647">
    <property type="component" value="Unassembled WGS sequence"/>
</dbReference>
<proteinExistence type="predicted"/>
<gene>
    <name evidence="1" type="ORF">C7999DRAFT_18368</name>
</gene>
<evidence type="ECO:0000313" key="2">
    <source>
        <dbReference type="Proteomes" id="UP001303647"/>
    </source>
</evidence>
<dbReference type="AlphaFoldDB" id="A0AAN7HIC2"/>